<organism evidence="1 2">
    <name type="scientific">Serinicoccus chungangensis</name>
    <dbReference type="NCBI Taxonomy" id="767452"/>
    <lineage>
        <taxon>Bacteria</taxon>
        <taxon>Bacillati</taxon>
        <taxon>Actinomycetota</taxon>
        <taxon>Actinomycetes</taxon>
        <taxon>Micrococcales</taxon>
        <taxon>Ornithinimicrobiaceae</taxon>
        <taxon>Serinicoccus</taxon>
    </lineage>
</organism>
<evidence type="ECO:0000313" key="2">
    <source>
        <dbReference type="Proteomes" id="UP000054837"/>
    </source>
</evidence>
<reference evidence="1 2" key="1">
    <citation type="submission" date="2015-12" db="EMBL/GenBank/DDBJ databases">
        <title>Serinicoccus chungangenesis strain CD08_5 genome sequencing and assembly.</title>
        <authorList>
            <person name="Chander A.M."/>
            <person name="Kaur G."/>
            <person name="Nair G.R."/>
            <person name="Dhawan D.K."/>
            <person name="Kochhar R.K."/>
            <person name="Mayilraj S."/>
            <person name="Bhadada S.K."/>
        </authorList>
    </citation>
    <scope>NUCLEOTIDE SEQUENCE [LARGE SCALE GENOMIC DNA]</scope>
    <source>
        <strain evidence="1 2">CD08_5</strain>
    </source>
</reference>
<dbReference type="SUPFAM" id="SSF52980">
    <property type="entry name" value="Restriction endonuclease-like"/>
    <property type="match status" value="1"/>
</dbReference>
<comment type="caution">
    <text evidence="1">The sequence shown here is derived from an EMBL/GenBank/DDBJ whole genome shotgun (WGS) entry which is preliminary data.</text>
</comment>
<accession>A0A0W8I6V5</accession>
<protein>
    <recommendedName>
        <fullName evidence="3">DUF559 domain-containing protein</fullName>
    </recommendedName>
</protein>
<gene>
    <name evidence="1" type="ORF">AVL62_02940</name>
</gene>
<name>A0A0W8I6V5_9MICO</name>
<evidence type="ECO:0008006" key="3">
    <source>
        <dbReference type="Google" id="ProtNLM"/>
    </source>
</evidence>
<dbReference type="STRING" id="767452.AVL62_02940"/>
<dbReference type="Proteomes" id="UP000054837">
    <property type="component" value="Unassembled WGS sequence"/>
</dbReference>
<dbReference type="AlphaFoldDB" id="A0A0W8I6V5"/>
<dbReference type="RefSeq" id="WP_058891744.1">
    <property type="nucleotide sequence ID" value="NZ_LQBL01000028.1"/>
</dbReference>
<sequence>MPLDPTRPFLRQAGLRAGLTKHELDGPRFHTVFGSVRLASDVPLTPEVLGRCASLVVPRCAVSRHTAAEVWGGAVPPTAWTHVSVARAEDRRARVGLRCHVNPSAVVRSRAGLRLTTPAQTVLDLSRGLSLVDLTVLADSLLHRRVLTPAELEQRLDACQGGLPRVASLARTLVRPGAESPMETRARLLLVLAGLPEPVLQHEVGDVRHLFRLDLAYPELRVAVEYDGRHHAQDARQWGRDLGRREWLDGRGWRLVVLRSGDVYGTPWATALRVAGVLAERGLVTGLPAHPPATFAAHFPEQPWRAARP</sequence>
<proteinExistence type="predicted"/>
<dbReference type="InterPro" id="IPR011335">
    <property type="entry name" value="Restrct_endonuc-II-like"/>
</dbReference>
<evidence type="ECO:0000313" key="1">
    <source>
        <dbReference type="EMBL" id="KUG53737.1"/>
    </source>
</evidence>
<keyword evidence="2" id="KW-1185">Reference proteome</keyword>
<dbReference type="Gene3D" id="3.40.960.10">
    <property type="entry name" value="VSR Endonuclease"/>
    <property type="match status" value="1"/>
</dbReference>
<dbReference type="EMBL" id="LQBL01000028">
    <property type="protein sequence ID" value="KUG53737.1"/>
    <property type="molecule type" value="Genomic_DNA"/>
</dbReference>
<dbReference type="OrthoDB" id="3173471at2"/>